<dbReference type="InterPro" id="IPR011990">
    <property type="entry name" value="TPR-like_helical_dom_sf"/>
</dbReference>
<evidence type="ECO:0000313" key="3">
    <source>
        <dbReference type="EMBL" id="KAK2997348.1"/>
    </source>
</evidence>
<dbReference type="EMBL" id="JAVXUP010004254">
    <property type="protein sequence ID" value="KAK2997348.1"/>
    <property type="molecule type" value="Genomic_DNA"/>
</dbReference>
<dbReference type="InterPro" id="IPR002885">
    <property type="entry name" value="PPR_rpt"/>
</dbReference>
<keyword evidence="1" id="KW-0677">Repeat</keyword>
<dbReference type="PROSITE" id="PS51375">
    <property type="entry name" value="PPR"/>
    <property type="match status" value="1"/>
</dbReference>
<dbReference type="Proteomes" id="UP001188597">
    <property type="component" value="Unassembled WGS sequence"/>
</dbReference>
<dbReference type="Gene3D" id="1.25.40.10">
    <property type="entry name" value="Tetratricopeptide repeat domain"/>
    <property type="match status" value="1"/>
</dbReference>
<reference evidence="3" key="1">
    <citation type="submission" date="2022-12" db="EMBL/GenBank/DDBJ databases">
        <title>Draft genome assemblies for two species of Escallonia (Escalloniales).</title>
        <authorList>
            <person name="Chanderbali A."/>
            <person name="Dervinis C."/>
            <person name="Anghel I."/>
            <person name="Soltis D."/>
            <person name="Soltis P."/>
            <person name="Zapata F."/>
        </authorList>
    </citation>
    <scope>NUCLEOTIDE SEQUENCE</scope>
    <source>
        <strain evidence="3">UCBG64.0493</strain>
        <tissue evidence="3">Leaf</tissue>
    </source>
</reference>
<evidence type="ECO:0000256" key="1">
    <source>
        <dbReference type="ARBA" id="ARBA00022737"/>
    </source>
</evidence>
<sequence>MLTGKGPTNDMFNNGLNLHNVAKMAIPDGIMDISDPLLFQHDEEEEKTTKDFQFRKQEKDEKVKQCLLSVFRVGIACSMELPRERIDISSVSEDGPKPDTVTWNTMICGYCSLQMLSEALQLYEELQHGRTKPNAITYTILINA</sequence>
<dbReference type="GO" id="GO:0016020">
    <property type="term" value="C:membrane"/>
    <property type="evidence" value="ECO:0007669"/>
    <property type="project" value="TreeGrafter"/>
</dbReference>
<dbReference type="NCBIfam" id="TIGR00756">
    <property type="entry name" value="PPR"/>
    <property type="match status" value="1"/>
</dbReference>
<dbReference type="InterPro" id="IPR051564">
    <property type="entry name" value="LRR_receptor-like_kinase"/>
</dbReference>
<gene>
    <name evidence="3" type="ORF">RJ639_025951</name>
</gene>
<comment type="caution">
    <text evidence="3">The sequence shown here is derived from an EMBL/GenBank/DDBJ whole genome shotgun (WGS) entry which is preliminary data.</text>
</comment>
<evidence type="ECO:0000256" key="2">
    <source>
        <dbReference type="PROSITE-ProRule" id="PRU00708"/>
    </source>
</evidence>
<keyword evidence="4" id="KW-1185">Reference proteome</keyword>
<organism evidence="3 4">
    <name type="scientific">Escallonia herrerae</name>
    <dbReference type="NCBI Taxonomy" id="1293975"/>
    <lineage>
        <taxon>Eukaryota</taxon>
        <taxon>Viridiplantae</taxon>
        <taxon>Streptophyta</taxon>
        <taxon>Embryophyta</taxon>
        <taxon>Tracheophyta</taxon>
        <taxon>Spermatophyta</taxon>
        <taxon>Magnoliopsida</taxon>
        <taxon>eudicotyledons</taxon>
        <taxon>Gunneridae</taxon>
        <taxon>Pentapetalae</taxon>
        <taxon>asterids</taxon>
        <taxon>campanulids</taxon>
        <taxon>Escalloniales</taxon>
        <taxon>Escalloniaceae</taxon>
        <taxon>Escallonia</taxon>
    </lineage>
</organism>
<name>A0AA88UW94_9ASTE</name>
<evidence type="ECO:0000313" key="4">
    <source>
        <dbReference type="Proteomes" id="UP001188597"/>
    </source>
</evidence>
<dbReference type="Pfam" id="PF13041">
    <property type="entry name" value="PPR_2"/>
    <property type="match status" value="1"/>
</dbReference>
<feature type="repeat" description="PPR" evidence="2">
    <location>
        <begin position="99"/>
        <end position="133"/>
    </location>
</feature>
<proteinExistence type="predicted"/>
<dbReference type="PANTHER" id="PTHR48055:SF57">
    <property type="entry name" value="PROTEIN KINASE DOMAIN-CONTAINING PROTEIN"/>
    <property type="match status" value="1"/>
</dbReference>
<accession>A0AA88UW94</accession>
<dbReference type="AlphaFoldDB" id="A0AA88UW94"/>
<dbReference type="PANTHER" id="PTHR48055">
    <property type="entry name" value="LEUCINE-RICH REPEAT RECEPTOR PROTEIN KINASE EMS1"/>
    <property type="match status" value="1"/>
</dbReference>
<protein>
    <submittedName>
        <fullName evidence="3">Uncharacterized protein</fullName>
    </submittedName>
</protein>